<accession>A0ABR6HME6</accession>
<comment type="caution">
    <text evidence="2">The sequence shown here is derived from an EMBL/GenBank/DDBJ whole genome shotgun (WGS) entry which is preliminary data.</text>
</comment>
<reference evidence="2 3" key="1">
    <citation type="submission" date="2020-08" db="EMBL/GenBank/DDBJ databases">
        <title>Genomic Encyclopedia of Type Strains, Phase III (KMG-III): the genomes of soil and plant-associated and newly described type strains.</title>
        <authorList>
            <person name="Whitman W."/>
        </authorList>
    </citation>
    <scope>NUCLEOTIDE SEQUENCE [LARGE SCALE GENOMIC DNA]</scope>
    <source>
        <strain evidence="2 3">CECT 8572</strain>
    </source>
</reference>
<evidence type="ECO:0000256" key="1">
    <source>
        <dbReference type="SAM" id="MobiDB-lite"/>
    </source>
</evidence>
<proteinExistence type="predicted"/>
<organism evidence="2 3">
    <name type="scientific">Limimaricola variabilis</name>
    <dbReference type="NCBI Taxonomy" id="1492771"/>
    <lineage>
        <taxon>Bacteria</taxon>
        <taxon>Pseudomonadati</taxon>
        <taxon>Pseudomonadota</taxon>
        <taxon>Alphaproteobacteria</taxon>
        <taxon>Rhodobacterales</taxon>
        <taxon>Paracoccaceae</taxon>
        <taxon>Limimaricola</taxon>
    </lineage>
</organism>
<evidence type="ECO:0000313" key="2">
    <source>
        <dbReference type="EMBL" id="MBB3711736.1"/>
    </source>
</evidence>
<dbReference type="RefSeq" id="WP_183471046.1">
    <property type="nucleotide sequence ID" value="NZ_JACIBX010000003.1"/>
</dbReference>
<name>A0ABR6HME6_9RHOB</name>
<evidence type="ECO:0000313" key="3">
    <source>
        <dbReference type="Proteomes" id="UP000576152"/>
    </source>
</evidence>
<feature type="compositionally biased region" description="Basic residues" evidence="1">
    <location>
        <begin position="54"/>
        <end position="63"/>
    </location>
</feature>
<gene>
    <name evidence="2" type="ORF">FHS00_001307</name>
</gene>
<dbReference type="Proteomes" id="UP000576152">
    <property type="component" value="Unassembled WGS sequence"/>
</dbReference>
<protein>
    <submittedName>
        <fullName evidence="2">Uncharacterized protein</fullName>
    </submittedName>
</protein>
<feature type="region of interest" description="Disordered" evidence="1">
    <location>
        <begin position="22"/>
        <end position="96"/>
    </location>
</feature>
<dbReference type="EMBL" id="JACIBX010000003">
    <property type="protein sequence ID" value="MBB3711736.1"/>
    <property type="molecule type" value="Genomic_DNA"/>
</dbReference>
<sequence>MSSAAGDLNPIENRLEAATQWMKHVRRPVSGRERPIMPGKKQTSETDGPAKVQPRPKRSKTKRTSIAGGLYAQTARPPEEDSQQQSETPVEPSRSEVTLRIEDDLIRLAEEYSIDLKSFVEFKLRMAISVHQWADRRAPERARDKVEWDIRRARADARRAALEKK</sequence>
<keyword evidence="3" id="KW-1185">Reference proteome</keyword>